<dbReference type="GO" id="GO:0045437">
    <property type="term" value="F:uridine nucleosidase activity"/>
    <property type="evidence" value="ECO:0007669"/>
    <property type="project" value="UniProtKB-ARBA"/>
</dbReference>
<reference evidence="4 5" key="1">
    <citation type="journal article" date="1992" name="Lakartidningen">
        <title>[Penicillin V and not amoxicillin is the first choice preparation in acute otitis].</title>
        <authorList>
            <person name="Kamme C."/>
            <person name="Lundgren K."/>
            <person name="Prellner K."/>
        </authorList>
    </citation>
    <scope>NUCLEOTIDE SEQUENCE [LARGE SCALE GENOMIC DNA]</scope>
    <source>
        <strain evidence="4 5">PC5538III-hc</strain>
    </source>
</reference>
<dbReference type="GO" id="GO:0008477">
    <property type="term" value="F:purine nucleosidase activity"/>
    <property type="evidence" value="ECO:0007669"/>
    <property type="project" value="TreeGrafter"/>
</dbReference>
<dbReference type="InterPro" id="IPR023186">
    <property type="entry name" value="IUNH"/>
</dbReference>
<accession>A0A5C8EKH6</accession>
<keyword evidence="1 4" id="KW-0378">Hydrolase</keyword>
<dbReference type="AlphaFoldDB" id="A0A5C8EKH6"/>
<feature type="domain" description="Inosine/uridine-preferring nucleoside hydrolase" evidence="3">
    <location>
        <begin position="6"/>
        <end position="301"/>
    </location>
</feature>
<sequence length="310" mass="34633">MSKTKIILDCDPGHDDAIAILMALKCEKVELLGITTVCGNSTLENTTANALRILDFIGCNHIPVAKGCHKPIRRELVLGTADGPSGLEGSKYLSSSNKTCEALHAVDFIAKCLRESDEKVTLIPTAPLTNIALFLLKYPELKEKIEEIVLMGGVFYKPNEYYTPTEFNIFCDPEAADIVINSGIKTTMIGLDVTMKVLVEEEQYKEFRKINTPVGKLVVDWLMFYEKLHRGTMGVGGALHDPLAFAYVVDKSLVKTKEVYLEIEKRGDIMFGATIADFWGLKKQKPNVNIAIEVDSNRFFNILYELLKKY</sequence>
<dbReference type="SUPFAM" id="SSF53590">
    <property type="entry name" value="Nucleoside hydrolase"/>
    <property type="match status" value="1"/>
</dbReference>
<dbReference type="PANTHER" id="PTHR12304:SF4">
    <property type="entry name" value="URIDINE NUCLEOSIDASE"/>
    <property type="match status" value="1"/>
</dbReference>
<dbReference type="PANTHER" id="PTHR12304">
    <property type="entry name" value="INOSINE-URIDINE PREFERRING NUCLEOSIDE HYDROLASE"/>
    <property type="match status" value="1"/>
</dbReference>
<dbReference type="CDD" id="cd02651">
    <property type="entry name" value="nuc_hydro_IU_UC_XIUA"/>
    <property type="match status" value="1"/>
</dbReference>
<name>A0A5C8EKH6_BRAPL</name>
<dbReference type="OrthoDB" id="9797882at2"/>
<proteinExistence type="predicted"/>
<evidence type="ECO:0000259" key="3">
    <source>
        <dbReference type="Pfam" id="PF01156"/>
    </source>
</evidence>
<organism evidence="4 5">
    <name type="scientific">Brachyspira pilosicoli</name>
    <name type="common">Serpulina pilosicoli</name>
    <dbReference type="NCBI Taxonomy" id="52584"/>
    <lineage>
        <taxon>Bacteria</taxon>
        <taxon>Pseudomonadati</taxon>
        <taxon>Spirochaetota</taxon>
        <taxon>Spirochaetia</taxon>
        <taxon>Brachyspirales</taxon>
        <taxon>Brachyspiraceae</taxon>
        <taxon>Brachyspira</taxon>
    </lineage>
</organism>
<dbReference type="InterPro" id="IPR015910">
    <property type="entry name" value="I/U_nuclsd_hydro_CS"/>
</dbReference>
<evidence type="ECO:0000313" key="4">
    <source>
        <dbReference type="EMBL" id="TXJ37252.1"/>
    </source>
</evidence>
<dbReference type="EMBL" id="SAXY01000066">
    <property type="protein sequence ID" value="TXJ37252.1"/>
    <property type="molecule type" value="Genomic_DNA"/>
</dbReference>
<dbReference type="Gene3D" id="3.90.245.10">
    <property type="entry name" value="Ribonucleoside hydrolase-like"/>
    <property type="match status" value="1"/>
</dbReference>
<dbReference type="InterPro" id="IPR001910">
    <property type="entry name" value="Inosine/uridine_hydrolase_dom"/>
</dbReference>
<dbReference type="GO" id="GO:0005829">
    <property type="term" value="C:cytosol"/>
    <property type="evidence" value="ECO:0007669"/>
    <property type="project" value="TreeGrafter"/>
</dbReference>
<gene>
    <name evidence="4" type="ORF">EPJ72_11130</name>
</gene>
<evidence type="ECO:0000313" key="5">
    <source>
        <dbReference type="Proteomes" id="UP000323176"/>
    </source>
</evidence>
<dbReference type="PROSITE" id="PS01247">
    <property type="entry name" value="IUNH"/>
    <property type="match status" value="1"/>
</dbReference>
<keyword evidence="2" id="KW-0326">Glycosidase</keyword>
<evidence type="ECO:0000256" key="1">
    <source>
        <dbReference type="ARBA" id="ARBA00022801"/>
    </source>
</evidence>
<dbReference type="InterPro" id="IPR036452">
    <property type="entry name" value="Ribo_hydro-like"/>
</dbReference>
<dbReference type="Pfam" id="PF01156">
    <property type="entry name" value="IU_nuc_hydro"/>
    <property type="match status" value="1"/>
</dbReference>
<evidence type="ECO:0000256" key="2">
    <source>
        <dbReference type="ARBA" id="ARBA00023295"/>
    </source>
</evidence>
<dbReference type="GO" id="GO:0006152">
    <property type="term" value="P:purine nucleoside catabolic process"/>
    <property type="evidence" value="ECO:0007669"/>
    <property type="project" value="TreeGrafter"/>
</dbReference>
<protein>
    <submittedName>
        <fullName evidence="4">Nucleoside hydrolase</fullName>
    </submittedName>
</protein>
<comment type="caution">
    <text evidence="4">The sequence shown here is derived from an EMBL/GenBank/DDBJ whole genome shotgun (WGS) entry which is preliminary data.</text>
</comment>
<dbReference type="Proteomes" id="UP000323176">
    <property type="component" value="Unassembled WGS sequence"/>
</dbReference>